<name>A0ABT5VGL9_9BACI</name>
<accession>A0ABT5VGL9</accession>
<comment type="caution">
    <text evidence="2">The sequence shown here is derived from an EMBL/GenBank/DDBJ whole genome shotgun (WGS) entry which is preliminary data.</text>
</comment>
<dbReference type="Pfam" id="PF12146">
    <property type="entry name" value="Hydrolase_4"/>
    <property type="match status" value="1"/>
</dbReference>
<dbReference type="Proteomes" id="UP001148125">
    <property type="component" value="Unassembled WGS sequence"/>
</dbReference>
<keyword evidence="3" id="KW-1185">Reference proteome</keyword>
<sequence length="316" mass="36506">MIILLLQSWFKMSDGHEVFINQWYDENVKPRAVLQLAHGMAEHSFRYDELARFLLTKGIFMVANDHRGHGKTGENNGILGFFADKNGFERVVEDIKEINDSIHNQYPETPVFIMGHSMGSFIVRRFIQRFHDVVEGVILSGTGGNPGISGKVGKLVAKSQIRKIGNRTESPLLNKLFFGNFNKGFKEAKTEYDWLTRNPQEVQKYIEDPHCGFIATSGFYYDLISGLETIHHHQEVKKINKDLPIFIFSGDHDPVGHNKKGVLKVIQQYKKVGMKNINYTFYKEGRHEMLNELNRDEVMKDIYQWIDKQLENGLNR</sequence>
<dbReference type="RefSeq" id="WP_275119343.1">
    <property type="nucleotide sequence ID" value="NZ_JAOTPO010000010.1"/>
</dbReference>
<evidence type="ECO:0000313" key="2">
    <source>
        <dbReference type="EMBL" id="MDE5414579.1"/>
    </source>
</evidence>
<evidence type="ECO:0000313" key="3">
    <source>
        <dbReference type="Proteomes" id="UP001148125"/>
    </source>
</evidence>
<proteinExistence type="predicted"/>
<dbReference type="Gene3D" id="3.40.50.1820">
    <property type="entry name" value="alpha/beta hydrolase"/>
    <property type="match status" value="1"/>
</dbReference>
<dbReference type="InterPro" id="IPR022742">
    <property type="entry name" value="Hydrolase_4"/>
</dbReference>
<dbReference type="SUPFAM" id="SSF53474">
    <property type="entry name" value="alpha/beta-Hydrolases"/>
    <property type="match status" value="1"/>
</dbReference>
<gene>
    <name evidence="2" type="ORF">N7Z68_14465</name>
</gene>
<dbReference type="InterPro" id="IPR029058">
    <property type="entry name" value="AB_hydrolase_fold"/>
</dbReference>
<organism evidence="2 3">
    <name type="scientific">Alkalihalobacterium chitinilyticum</name>
    <dbReference type="NCBI Taxonomy" id="2980103"/>
    <lineage>
        <taxon>Bacteria</taxon>
        <taxon>Bacillati</taxon>
        <taxon>Bacillota</taxon>
        <taxon>Bacilli</taxon>
        <taxon>Bacillales</taxon>
        <taxon>Bacillaceae</taxon>
        <taxon>Alkalihalobacterium</taxon>
    </lineage>
</organism>
<dbReference type="PANTHER" id="PTHR11614">
    <property type="entry name" value="PHOSPHOLIPASE-RELATED"/>
    <property type="match status" value="1"/>
</dbReference>
<dbReference type="EMBL" id="JAOTPO010000010">
    <property type="protein sequence ID" value="MDE5414579.1"/>
    <property type="molecule type" value="Genomic_DNA"/>
</dbReference>
<protein>
    <submittedName>
        <fullName evidence="2">Lysophospholipase</fullName>
    </submittedName>
</protein>
<dbReference type="InterPro" id="IPR051044">
    <property type="entry name" value="MAG_DAG_Lipase"/>
</dbReference>
<evidence type="ECO:0000259" key="1">
    <source>
        <dbReference type="Pfam" id="PF12146"/>
    </source>
</evidence>
<feature type="domain" description="Serine aminopeptidase S33" evidence="1">
    <location>
        <begin position="29"/>
        <end position="293"/>
    </location>
</feature>
<reference evidence="2" key="1">
    <citation type="submission" date="2024-05" db="EMBL/GenBank/DDBJ databases">
        <title>Alkalihalobacillus sp. strain MEB203 novel alkaliphilic bacterium from Lonar Lake, India.</title>
        <authorList>
            <person name="Joshi A."/>
            <person name="Thite S."/>
            <person name="Mengade P."/>
        </authorList>
    </citation>
    <scope>NUCLEOTIDE SEQUENCE</scope>
    <source>
        <strain evidence="2">MEB 203</strain>
    </source>
</reference>